<dbReference type="Proteomes" id="UP000663843">
    <property type="component" value="Unassembled WGS sequence"/>
</dbReference>
<evidence type="ECO:0000259" key="3">
    <source>
        <dbReference type="Pfam" id="PF24535"/>
    </source>
</evidence>
<sequence>MLISGLRLQWFGLNVIRVVSIATLAVVTASSIVIMIRDANAICREMNTSGVAKANEANQMPSVRRAYIPSSTVPLQPGGPFFAILSRLLVICQCLLIILSELGWPRDLFTKFLPILGPENGVGILGTMQVLLGAVVLSHHIPMFALVPGLLLFAIGCLNVILGLVLRNNIHLYRAWATDGVNNNNQESDPNESLNRRTSFRPGRQRPVTQNSATDTKHTSSEKPPSYKSGSISKSEGGCSEMSAYYDRISQKCAEKDRELISFPEQAHSKH</sequence>
<feature type="domain" description="DUF7598" evidence="3">
    <location>
        <begin position="81"/>
        <end position="139"/>
    </location>
</feature>
<feature type="transmembrane region" description="Helical" evidence="2">
    <location>
        <begin position="120"/>
        <end position="137"/>
    </location>
</feature>
<protein>
    <recommendedName>
        <fullName evidence="3">DUF7598 domain-containing protein</fullName>
    </recommendedName>
</protein>
<proteinExistence type="predicted"/>
<dbReference type="AlphaFoldDB" id="A0A8H3AWX2"/>
<comment type="caution">
    <text evidence="4">The sequence shown here is derived from an EMBL/GenBank/DDBJ whole genome shotgun (WGS) entry which is preliminary data.</text>
</comment>
<reference evidence="4" key="1">
    <citation type="submission" date="2021-01" db="EMBL/GenBank/DDBJ databases">
        <authorList>
            <person name="Kaushik A."/>
        </authorList>
    </citation>
    <scope>NUCLEOTIDE SEQUENCE</scope>
    <source>
        <strain evidence="4">AG2-2IIIB</strain>
    </source>
</reference>
<keyword evidence="2" id="KW-0472">Membrane</keyword>
<feature type="transmembrane region" description="Helical" evidence="2">
    <location>
        <begin position="81"/>
        <end position="99"/>
    </location>
</feature>
<evidence type="ECO:0000256" key="1">
    <source>
        <dbReference type="SAM" id="MobiDB-lite"/>
    </source>
</evidence>
<feature type="transmembrane region" description="Helical" evidence="2">
    <location>
        <begin position="143"/>
        <end position="166"/>
    </location>
</feature>
<feature type="compositionally biased region" description="Polar residues" evidence="1">
    <location>
        <begin position="181"/>
        <end position="197"/>
    </location>
</feature>
<feature type="region of interest" description="Disordered" evidence="1">
    <location>
        <begin position="181"/>
        <end position="238"/>
    </location>
</feature>
<organism evidence="4 5">
    <name type="scientific">Rhizoctonia solani</name>
    <dbReference type="NCBI Taxonomy" id="456999"/>
    <lineage>
        <taxon>Eukaryota</taxon>
        <taxon>Fungi</taxon>
        <taxon>Dikarya</taxon>
        <taxon>Basidiomycota</taxon>
        <taxon>Agaricomycotina</taxon>
        <taxon>Agaricomycetes</taxon>
        <taxon>Cantharellales</taxon>
        <taxon>Ceratobasidiaceae</taxon>
        <taxon>Rhizoctonia</taxon>
    </lineage>
</organism>
<accession>A0A8H3AWX2</accession>
<evidence type="ECO:0000313" key="5">
    <source>
        <dbReference type="Proteomes" id="UP000663843"/>
    </source>
</evidence>
<dbReference type="Pfam" id="PF24535">
    <property type="entry name" value="DUF7598"/>
    <property type="match status" value="1"/>
</dbReference>
<dbReference type="InterPro" id="IPR056019">
    <property type="entry name" value="DUF7598"/>
</dbReference>
<evidence type="ECO:0000256" key="2">
    <source>
        <dbReference type="SAM" id="Phobius"/>
    </source>
</evidence>
<feature type="transmembrane region" description="Helical" evidence="2">
    <location>
        <begin position="12"/>
        <end position="36"/>
    </location>
</feature>
<keyword evidence="2" id="KW-0812">Transmembrane</keyword>
<gene>
    <name evidence="4" type="ORF">RDB_LOCUS77107</name>
</gene>
<dbReference type="EMBL" id="CAJMWT010002414">
    <property type="protein sequence ID" value="CAE6442430.1"/>
    <property type="molecule type" value="Genomic_DNA"/>
</dbReference>
<name>A0A8H3AWX2_9AGAM</name>
<keyword evidence="2" id="KW-1133">Transmembrane helix</keyword>
<evidence type="ECO:0000313" key="4">
    <source>
        <dbReference type="EMBL" id="CAE6442430.1"/>
    </source>
</evidence>